<dbReference type="GO" id="GO:0008528">
    <property type="term" value="F:G protein-coupled peptide receptor activity"/>
    <property type="evidence" value="ECO:0007669"/>
    <property type="project" value="TreeGrafter"/>
</dbReference>
<name>A0AAV5TAI5_9BILA</name>
<evidence type="ECO:0000313" key="11">
    <source>
        <dbReference type="EMBL" id="GMS92329.1"/>
    </source>
</evidence>
<evidence type="ECO:0000256" key="3">
    <source>
        <dbReference type="ARBA" id="ARBA00022692"/>
    </source>
</evidence>
<dbReference type="InterPro" id="IPR017452">
    <property type="entry name" value="GPCR_Rhodpsn_7TM"/>
</dbReference>
<evidence type="ECO:0000256" key="1">
    <source>
        <dbReference type="ARBA" id="ARBA00004651"/>
    </source>
</evidence>
<dbReference type="EMBL" id="BTSX01000004">
    <property type="protein sequence ID" value="GMS92329.1"/>
    <property type="molecule type" value="Genomic_DNA"/>
</dbReference>
<sequence>SSNLSKDSGSPPERLLSDTVQLIFLTIVLLVGLPSNFLVLKRILTHYKTTNKDSVKPGFLLLKLNLTISDLMLLFFYAAPKLVWNITYEWKGTDSMCKTYNYLSMASYYLSSNITVCIALERLRTVLGAAKIRARGESTKSIRLLLFFAWFFAFFWSFPQFVVFQTVDVLPDNNEPWFQCSDVWTIHAFRETGTAPSVPTWILRPPMQTAYELAHLLMVFWAPLAALSASYAIIAIRMARYSMESSQ</sequence>
<protein>
    <recommendedName>
        <fullName evidence="10">G-protein coupled receptors family 1 profile domain-containing protein</fullName>
    </recommendedName>
</protein>
<dbReference type="InterPro" id="IPR000276">
    <property type="entry name" value="GPCR_Rhodpsn"/>
</dbReference>
<evidence type="ECO:0000256" key="8">
    <source>
        <dbReference type="ARBA" id="ARBA00023224"/>
    </source>
</evidence>
<dbReference type="GO" id="GO:0005886">
    <property type="term" value="C:plasma membrane"/>
    <property type="evidence" value="ECO:0007669"/>
    <property type="project" value="UniProtKB-SubCell"/>
</dbReference>
<feature type="transmembrane region" description="Helical" evidence="9">
    <location>
        <begin position="20"/>
        <end position="39"/>
    </location>
</feature>
<feature type="transmembrane region" description="Helical" evidence="9">
    <location>
        <begin position="99"/>
        <end position="120"/>
    </location>
</feature>
<feature type="non-terminal residue" evidence="11">
    <location>
        <position position="247"/>
    </location>
</feature>
<dbReference type="PRINTS" id="PR00237">
    <property type="entry name" value="GPCRRHODOPSN"/>
</dbReference>
<evidence type="ECO:0000256" key="5">
    <source>
        <dbReference type="ARBA" id="ARBA00023040"/>
    </source>
</evidence>
<keyword evidence="4 9" id="KW-1133">Transmembrane helix</keyword>
<evidence type="ECO:0000256" key="4">
    <source>
        <dbReference type="ARBA" id="ARBA00022989"/>
    </source>
</evidence>
<dbReference type="PANTHER" id="PTHR24230">
    <property type="entry name" value="G-PROTEIN COUPLED RECEPTOR"/>
    <property type="match status" value="1"/>
</dbReference>
<dbReference type="AlphaFoldDB" id="A0AAV5TAI5"/>
<feature type="domain" description="G-protein coupled receptors family 1 profile" evidence="10">
    <location>
        <begin position="35"/>
        <end position="247"/>
    </location>
</feature>
<dbReference type="PANTHER" id="PTHR24230:SF154">
    <property type="entry name" value="G-PROTEIN COUPLED RECEPTORS FAMILY 1 PROFILE DOMAIN-CONTAINING PROTEIN"/>
    <property type="match status" value="1"/>
</dbReference>
<dbReference type="PROSITE" id="PS50262">
    <property type="entry name" value="G_PROTEIN_RECEP_F1_2"/>
    <property type="match status" value="1"/>
</dbReference>
<feature type="non-terminal residue" evidence="11">
    <location>
        <position position="1"/>
    </location>
</feature>
<keyword evidence="3 9" id="KW-0812">Transmembrane</keyword>
<evidence type="ECO:0000259" key="10">
    <source>
        <dbReference type="PROSITE" id="PS50262"/>
    </source>
</evidence>
<evidence type="ECO:0000256" key="9">
    <source>
        <dbReference type="SAM" id="Phobius"/>
    </source>
</evidence>
<keyword evidence="6 9" id="KW-0472">Membrane</keyword>
<keyword evidence="12" id="KW-1185">Reference proteome</keyword>
<proteinExistence type="predicted"/>
<evidence type="ECO:0000256" key="6">
    <source>
        <dbReference type="ARBA" id="ARBA00023136"/>
    </source>
</evidence>
<keyword evidence="5" id="KW-0297">G-protein coupled receptor</keyword>
<dbReference type="Gene3D" id="1.20.1070.10">
    <property type="entry name" value="Rhodopsin 7-helix transmembrane proteins"/>
    <property type="match status" value="1"/>
</dbReference>
<keyword evidence="8" id="KW-0807">Transducer</keyword>
<reference evidence="11" key="1">
    <citation type="submission" date="2023-10" db="EMBL/GenBank/DDBJ databases">
        <title>Genome assembly of Pristionchus species.</title>
        <authorList>
            <person name="Yoshida K."/>
            <person name="Sommer R.J."/>
        </authorList>
    </citation>
    <scope>NUCLEOTIDE SEQUENCE</scope>
    <source>
        <strain evidence="11">RS0144</strain>
    </source>
</reference>
<organism evidence="11 12">
    <name type="scientific">Pristionchus entomophagus</name>
    <dbReference type="NCBI Taxonomy" id="358040"/>
    <lineage>
        <taxon>Eukaryota</taxon>
        <taxon>Metazoa</taxon>
        <taxon>Ecdysozoa</taxon>
        <taxon>Nematoda</taxon>
        <taxon>Chromadorea</taxon>
        <taxon>Rhabditida</taxon>
        <taxon>Rhabditina</taxon>
        <taxon>Diplogasteromorpha</taxon>
        <taxon>Diplogasteroidea</taxon>
        <taxon>Neodiplogasteridae</taxon>
        <taxon>Pristionchus</taxon>
    </lineage>
</organism>
<comment type="caution">
    <text evidence="11">The sequence shown here is derived from an EMBL/GenBank/DDBJ whole genome shotgun (WGS) entry which is preliminary data.</text>
</comment>
<feature type="transmembrane region" description="Helical" evidence="9">
    <location>
        <begin position="141"/>
        <end position="158"/>
    </location>
</feature>
<dbReference type="Pfam" id="PF00001">
    <property type="entry name" value="7tm_1"/>
    <property type="match status" value="1"/>
</dbReference>
<dbReference type="SUPFAM" id="SSF81321">
    <property type="entry name" value="Family A G protein-coupled receptor-like"/>
    <property type="match status" value="1"/>
</dbReference>
<evidence type="ECO:0000313" key="12">
    <source>
        <dbReference type="Proteomes" id="UP001432027"/>
    </source>
</evidence>
<gene>
    <name evidence="11" type="ORF">PENTCL1PPCAC_14504</name>
</gene>
<comment type="subcellular location">
    <subcellularLocation>
        <location evidence="1">Cell membrane</location>
        <topology evidence="1">Multi-pass membrane protein</topology>
    </subcellularLocation>
</comment>
<evidence type="ECO:0000256" key="7">
    <source>
        <dbReference type="ARBA" id="ARBA00023170"/>
    </source>
</evidence>
<dbReference type="Proteomes" id="UP001432027">
    <property type="component" value="Unassembled WGS sequence"/>
</dbReference>
<keyword evidence="7" id="KW-0675">Receptor</keyword>
<evidence type="ECO:0000256" key="2">
    <source>
        <dbReference type="ARBA" id="ARBA00022475"/>
    </source>
</evidence>
<feature type="transmembrane region" description="Helical" evidence="9">
    <location>
        <begin position="60"/>
        <end position="79"/>
    </location>
</feature>
<feature type="transmembrane region" description="Helical" evidence="9">
    <location>
        <begin position="213"/>
        <end position="236"/>
    </location>
</feature>
<accession>A0AAV5TAI5</accession>
<keyword evidence="2" id="KW-1003">Cell membrane</keyword>
<dbReference type="GO" id="GO:0007218">
    <property type="term" value="P:neuropeptide signaling pathway"/>
    <property type="evidence" value="ECO:0007669"/>
    <property type="project" value="TreeGrafter"/>
</dbReference>